<dbReference type="OrthoDB" id="6744975at2759"/>
<reference evidence="3" key="1">
    <citation type="submission" date="2025-08" db="UniProtKB">
        <authorList>
            <consortium name="RefSeq"/>
        </authorList>
    </citation>
    <scope>IDENTIFICATION</scope>
    <source>
        <tissue evidence="3">Gonads</tissue>
    </source>
</reference>
<keyword evidence="2" id="KW-1185">Reference proteome</keyword>
<dbReference type="GeneID" id="115875380"/>
<dbReference type="AlphaFoldDB" id="A0A6J2X666"/>
<proteinExistence type="predicted"/>
<dbReference type="InParanoid" id="A0A6J2X666"/>
<protein>
    <submittedName>
        <fullName evidence="3">Uncharacterized protein LOC115875380</fullName>
    </submittedName>
</protein>
<sequence length="271" mass="31147">MGMLLPCVTAAVLNGFALQLFREPAKVGDGPLMALYIFIFTGFILLWSLRLYPRNFRRLGKLHFIIEFLIAEFIMEQLVTDFWFPLEKWVLESLPALANHIEESLSETEWSADAILDLLKSHTLGFYVSYFMAIFFLLAALHASRTVDLRTLKEEGPLGFYREIVHKIKLQKRRFIRKLGFGKKKVKINECHNRYSDVGGRSLAYQNAHNKSNPLFPELPQKIKHPCNNSGRINKLCPLHKPAEPSLDDYDTSDNCSDFEDLGKFSDSDCL</sequence>
<evidence type="ECO:0000313" key="3">
    <source>
        <dbReference type="RefSeq" id="XP_030746666.1"/>
    </source>
</evidence>
<dbReference type="RefSeq" id="XP_030746666.1">
    <property type="nucleotide sequence ID" value="XM_030890806.1"/>
</dbReference>
<accession>A0A6J2X666</accession>
<dbReference type="Pfam" id="PF16089">
    <property type="entry name" value="DUF4818"/>
    <property type="match status" value="1"/>
</dbReference>
<name>A0A6J2X666_SITOR</name>
<keyword evidence="1" id="KW-0812">Transmembrane</keyword>
<keyword evidence="1" id="KW-0472">Membrane</keyword>
<evidence type="ECO:0000313" key="2">
    <source>
        <dbReference type="Proteomes" id="UP000504635"/>
    </source>
</evidence>
<organism evidence="2 3">
    <name type="scientific">Sitophilus oryzae</name>
    <name type="common">Rice weevil</name>
    <name type="synonym">Curculio oryzae</name>
    <dbReference type="NCBI Taxonomy" id="7048"/>
    <lineage>
        <taxon>Eukaryota</taxon>
        <taxon>Metazoa</taxon>
        <taxon>Ecdysozoa</taxon>
        <taxon>Arthropoda</taxon>
        <taxon>Hexapoda</taxon>
        <taxon>Insecta</taxon>
        <taxon>Pterygota</taxon>
        <taxon>Neoptera</taxon>
        <taxon>Endopterygota</taxon>
        <taxon>Coleoptera</taxon>
        <taxon>Polyphaga</taxon>
        <taxon>Cucujiformia</taxon>
        <taxon>Curculionidae</taxon>
        <taxon>Dryophthorinae</taxon>
        <taxon>Sitophilus</taxon>
    </lineage>
</organism>
<dbReference type="KEGG" id="soy:115875380"/>
<feature type="transmembrane region" description="Helical" evidence="1">
    <location>
        <begin position="124"/>
        <end position="143"/>
    </location>
</feature>
<keyword evidence="1" id="KW-1133">Transmembrane helix</keyword>
<dbReference type="InterPro" id="IPR032145">
    <property type="entry name" value="DUF4818"/>
</dbReference>
<feature type="transmembrane region" description="Helical" evidence="1">
    <location>
        <begin position="64"/>
        <end position="84"/>
    </location>
</feature>
<gene>
    <name evidence="3" type="primary">LOC115875380</name>
</gene>
<evidence type="ECO:0000256" key="1">
    <source>
        <dbReference type="SAM" id="Phobius"/>
    </source>
</evidence>
<feature type="transmembrane region" description="Helical" evidence="1">
    <location>
        <begin position="33"/>
        <end position="52"/>
    </location>
</feature>
<dbReference type="Proteomes" id="UP000504635">
    <property type="component" value="Unplaced"/>
</dbReference>